<gene>
    <name evidence="1" type="ORF">MLD38_000960</name>
</gene>
<sequence>MDFGLDGLVASDPDSAPDAPPDPPGAEPRSVGSGPSKQLGRRPSGASPVMGDEEWRSSKLIRSTEDFSVPKAMPRDGTGSNAAGSSSLFSDGHHQQHMLSFSSSSSSPAKSEARQNPQSSYALPYLGYSPSSYNSFAGLGSGNQNGGNMQQMQGALNGTRGPFTPSQWIELEHQALIYKYITANIPIPSNLLLPIKKAFDSAGFSCYPGAYLRSNSLGWGSFYLGFSNTGDPEPGRCRRTDGKKWRCSRDAVADQKYCEKHMNRGRHRSRKPVEGQNGHSVAGTVATSASLKKMSAVSSASAAGPMVTAAVVTGGDASNSIAAMAHNQQQIKSLHSSLLSADPTQKRFFVHQESVNVKKQNPYLTMKQQMAFEDTSRLQFGIDNLLDCRGFAPSQDLGSIPETDATRGLFHQFIDDWPENSVDRSAASWSGTHLSISIPMASSGLISATSSPTIDRANLSPLRLSQKSDPLYMNRGLVGTAFGEPTHRQNISWESSMGGPLGEVLHNTSSTTSWGETKNSALLNLMKDGWDNSPSIVSSPTGVLQKTTFRSLSNSSAGSSPRAENKFMDGMINGSCNEHLGSTLVNSSLPAL</sequence>
<dbReference type="Proteomes" id="UP001057402">
    <property type="component" value="Chromosome 1"/>
</dbReference>
<reference evidence="2" key="1">
    <citation type="journal article" date="2023" name="Front. Plant Sci.">
        <title>Chromosomal-level genome assembly of Melastoma candidum provides insights into trichome evolution.</title>
        <authorList>
            <person name="Zhong Y."/>
            <person name="Wu W."/>
            <person name="Sun C."/>
            <person name="Zou P."/>
            <person name="Liu Y."/>
            <person name="Dai S."/>
            <person name="Zhou R."/>
        </authorList>
    </citation>
    <scope>NUCLEOTIDE SEQUENCE [LARGE SCALE GENOMIC DNA]</scope>
</reference>
<organism evidence="1 2">
    <name type="scientific">Melastoma candidum</name>
    <dbReference type="NCBI Taxonomy" id="119954"/>
    <lineage>
        <taxon>Eukaryota</taxon>
        <taxon>Viridiplantae</taxon>
        <taxon>Streptophyta</taxon>
        <taxon>Embryophyta</taxon>
        <taxon>Tracheophyta</taxon>
        <taxon>Spermatophyta</taxon>
        <taxon>Magnoliopsida</taxon>
        <taxon>eudicotyledons</taxon>
        <taxon>Gunneridae</taxon>
        <taxon>Pentapetalae</taxon>
        <taxon>rosids</taxon>
        <taxon>malvids</taxon>
        <taxon>Myrtales</taxon>
        <taxon>Melastomataceae</taxon>
        <taxon>Melastomatoideae</taxon>
        <taxon>Melastomateae</taxon>
        <taxon>Melastoma</taxon>
    </lineage>
</organism>
<evidence type="ECO:0000313" key="2">
    <source>
        <dbReference type="Proteomes" id="UP001057402"/>
    </source>
</evidence>
<proteinExistence type="predicted"/>
<dbReference type="EMBL" id="CM042880">
    <property type="protein sequence ID" value="KAI4388649.1"/>
    <property type="molecule type" value="Genomic_DNA"/>
</dbReference>
<comment type="caution">
    <text evidence="1">The sequence shown here is derived from an EMBL/GenBank/DDBJ whole genome shotgun (WGS) entry which is preliminary data.</text>
</comment>
<keyword evidence="2" id="KW-1185">Reference proteome</keyword>
<evidence type="ECO:0000313" key="1">
    <source>
        <dbReference type="EMBL" id="KAI4388649.1"/>
    </source>
</evidence>
<accession>A0ACB9SBT7</accession>
<name>A0ACB9SBT7_9MYRT</name>
<protein>
    <submittedName>
        <fullName evidence="1">Uncharacterized protein</fullName>
    </submittedName>
</protein>